<keyword evidence="3" id="KW-1185">Reference proteome</keyword>
<accession>A0ABU1UXP3</accession>
<reference evidence="2 3" key="1">
    <citation type="submission" date="2023-07" db="EMBL/GenBank/DDBJ databases">
        <title>Sorghum-associated microbial communities from plants grown in Nebraska, USA.</title>
        <authorList>
            <person name="Schachtman D."/>
        </authorList>
    </citation>
    <scope>NUCLEOTIDE SEQUENCE [LARGE SCALE GENOMIC DNA]</scope>
    <source>
        <strain evidence="2 3">BE190</strain>
    </source>
</reference>
<dbReference type="PROSITE" id="PS51257">
    <property type="entry name" value="PROKAR_LIPOPROTEIN"/>
    <property type="match status" value="1"/>
</dbReference>
<organism evidence="2 3">
    <name type="scientific">Cellvibrio fibrivorans</name>
    <dbReference type="NCBI Taxonomy" id="126350"/>
    <lineage>
        <taxon>Bacteria</taxon>
        <taxon>Pseudomonadati</taxon>
        <taxon>Pseudomonadota</taxon>
        <taxon>Gammaproteobacteria</taxon>
        <taxon>Cellvibrionales</taxon>
        <taxon>Cellvibrionaceae</taxon>
        <taxon>Cellvibrio</taxon>
    </lineage>
</organism>
<keyword evidence="1" id="KW-0732">Signal</keyword>
<protein>
    <recommendedName>
        <fullName evidence="4">Lipoprotein</fullName>
    </recommendedName>
</protein>
<feature type="signal peptide" evidence="1">
    <location>
        <begin position="1"/>
        <end position="25"/>
    </location>
</feature>
<evidence type="ECO:0008006" key="4">
    <source>
        <dbReference type="Google" id="ProtNLM"/>
    </source>
</evidence>
<feature type="chain" id="PRO_5046825031" description="Lipoprotein" evidence="1">
    <location>
        <begin position="26"/>
        <end position="131"/>
    </location>
</feature>
<evidence type="ECO:0000313" key="3">
    <source>
        <dbReference type="Proteomes" id="UP001253595"/>
    </source>
</evidence>
<name>A0ABU1UXP3_9GAMM</name>
<dbReference type="RefSeq" id="WP_310071815.1">
    <property type="nucleotide sequence ID" value="NZ_JAVDVX010000003.1"/>
</dbReference>
<comment type="caution">
    <text evidence="2">The sequence shown here is derived from an EMBL/GenBank/DDBJ whole genome shotgun (WGS) entry which is preliminary data.</text>
</comment>
<gene>
    <name evidence="2" type="ORF">J2X05_001957</name>
</gene>
<sequence length="131" mass="14133">MKKSSIQAFMLPSILLLLTACNDKAAPSTSNIASSTAATPVATDAWVGKWNGPEGTFLEISGNNGNYKITIQDLDGPKQFQGMNKGNEISFERNGTTETIQSSNGTDTGMKWLAEKADCLRVRLGEGWCRD</sequence>
<proteinExistence type="predicted"/>
<evidence type="ECO:0000256" key="1">
    <source>
        <dbReference type="SAM" id="SignalP"/>
    </source>
</evidence>
<dbReference type="EMBL" id="JAVDVX010000003">
    <property type="protein sequence ID" value="MDR7089935.1"/>
    <property type="molecule type" value="Genomic_DNA"/>
</dbReference>
<dbReference type="Proteomes" id="UP001253595">
    <property type="component" value="Unassembled WGS sequence"/>
</dbReference>
<evidence type="ECO:0000313" key="2">
    <source>
        <dbReference type="EMBL" id="MDR7089935.1"/>
    </source>
</evidence>